<name>A0AAD8JMK1_TARER</name>
<dbReference type="InterPro" id="IPR016024">
    <property type="entry name" value="ARM-type_fold"/>
</dbReference>
<dbReference type="AlphaFoldDB" id="A0AAD8JMK1"/>
<organism evidence="3 4">
    <name type="scientific">Tagetes erecta</name>
    <name type="common">African marigold</name>
    <dbReference type="NCBI Taxonomy" id="13708"/>
    <lineage>
        <taxon>Eukaryota</taxon>
        <taxon>Viridiplantae</taxon>
        <taxon>Streptophyta</taxon>
        <taxon>Embryophyta</taxon>
        <taxon>Tracheophyta</taxon>
        <taxon>Spermatophyta</taxon>
        <taxon>Magnoliopsida</taxon>
        <taxon>eudicotyledons</taxon>
        <taxon>Gunneridae</taxon>
        <taxon>Pentapetalae</taxon>
        <taxon>asterids</taxon>
        <taxon>campanulids</taxon>
        <taxon>Asterales</taxon>
        <taxon>Asteraceae</taxon>
        <taxon>Asteroideae</taxon>
        <taxon>Heliantheae alliance</taxon>
        <taxon>Tageteae</taxon>
        <taxon>Tagetes</taxon>
    </lineage>
</organism>
<dbReference type="EMBL" id="JAUHHV010000011">
    <property type="protein sequence ID" value="KAK1407270.1"/>
    <property type="molecule type" value="Genomic_DNA"/>
</dbReference>
<dbReference type="Gene3D" id="1.25.10.10">
    <property type="entry name" value="Leucine-rich Repeat Variant"/>
    <property type="match status" value="1"/>
</dbReference>
<accession>A0AAD8JMK1</accession>
<comment type="caution">
    <text evidence="3">The sequence shown here is derived from an EMBL/GenBank/DDBJ whole genome shotgun (WGS) entry which is preliminary data.</text>
</comment>
<dbReference type="GO" id="GO:0005874">
    <property type="term" value="C:microtubule"/>
    <property type="evidence" value="ECO:0007669"/>
    <property type="project" value="InterPro"/>
</dbReference>
<dbReference type="Pfam" id="PF24714">
    <property type="entry name" value="TOR1L1_N"/>
    <property type="match status" value="1"/>
</dbReference>
<dbReference type="InterPro" id="IPR057600">
    <property type="entry name" value="TORTIFOLIA1/SINE1-2_N"/>
</dbReference>
<dbReference type="Proteomes" id="UP001229421">
    <property type="component" value="Unassembled WGS sequence"/>
</dbReference>
<reference evidence="3" key="1">
    <citation type="journal article" date="2023" name="bioRxiv">
        <title>Improved chromosome-level genome assembly for marigold (Tagetes erecta).</title>
        <authorList>
            <person name="Jiang F."/>
            <person name="Yuan L."/>
            <person name="Wang S."/>
            <person name="Wang H."/>
            <person name="Xu D."/>
            <person name="Wang A."/>
            <person name="Fan W."/>
        </authorList>
    </citation>
    <scope>NUCLEOTIDE SEQUENCE</scope>
    <source>
        <strain evidence="3">WSJ</strain>
        <tissue evidence="3">Leaf</tissue>
    </source>
</reference>
<evidence type="ECO:0000256" key="1">
    <source>
        <dbReference type="SAM" id="MobiDB-lite"/>
    </source>
</evidence>
<evidence type="ECO:0000259" key="2">
    <source>
        <dbReference type="Pfam" id="PF24714"/>
    </source>
</evidence>
<keyword evidence="4" id="KW-1185">Reference proteome</keyword>
<protein>
    <recommendedName>
        <fullName evidence="2">TORTIFOLIA1/SINE1-2 N-terminal domain-containing protein</fullName>
    </recommendedName>
</protein>
<dbReference type="SUPFAM" id="SSF48371">
    <property type="entry name" value="ARM repeat"/>
    <property type="match status" value="1"/>
</dbReference>
<proteinExistence type="predicted"/>
<dbReference type="GO" id="GO:0008017">
    <property type="term" value="F:microtubule binding"/>
    <property type="evidence" value="ECO:0007669"/>
    <property type="project" value="InterPro"/>
</dbReference>
<dbReference type="InterPro" id="IPR011989">
    <property type="entry name" value="ARM-like"/>
</dbReference>
<feature type="domain" description="TORTIFOLIA1/SINE1-2 N-terminal" evidence="2">
    <location>
        <begin position="69"/>
        <end position="340"/>
    </location>
</feature>
<sequence length="596" mass="66728">MVTAISSSFSNILIIYIYLLPKPKNRAPPHRNFHLPHLRLCHHKPPSNTFNMSPTKQTTTITNHSPPQNLKHQILTLLHKLSDRDTHSTAATELESIAKSITNNSIPQFLSSITTTNSSDKSPVRKQHIRLISTLSESHGDVLSPHLSKLISVIIRNLRDHNTAVRTACVVSTTSIAIHITKPPFTSLIKPFVDALVTEQDLNAQIGAALCVSAVIDNAPDPDTVYLRRLILRVEKLLNSDCFKAKSALLMVVVSVISVGVGLSEVIVKSLVKVMLEFVVKSEDWCVRKNAAVVLEKLAIVETDLLLDLKVSCLKTFEVKRFDKVKCVRETMNRMIEAWNAIPDLSESHSFNEEYDVHHAPTTPNIINKRTLSRGSSTGNGTRTNLLETSSKKSGRAMFCKLERKKSNAQKRETKRVLFDEISDEKMHECQYDEDRSSSRVAEINDSLKMDPIQQDFEDLSLIRNQLVQIETQQSNLFDLLEKFIGSSLNGMQSLESRVRGVESTLDEISFDLAKSTGQASYPEPTLCCKLPGADLLSSKCWKKPEIQQSNMRNYSPPSVKNKDLESYNLTMGLQIRNGYNGLIKNPLAEAPSHQI</sequence>
<evidence type="ECO:0000313" key="3">
    <source>
        <dbReference type="EMBL" id="KAK1407270.1"/>
    </source>
</evidence>
<dbReference type="PANTHER" id="PTHR31355">
    <property type="entry name" value="MICROTUBULE-ASSOCIATED PROTEIN TORTIFOLIA1"/>
    <property type="match status" value="1"/>
</dbReference>
<feature type="region of interest" description="Disordered" evidence="1">
    <location>
        <begin position="367"/>
        <end position="387"/>
    </location>
</feature>
<gene>
    <name evidence="3" type="ORF">QVD17_38884</name>
</gene>
<evidence type="ECO:0000313" key="4">
    <source>
        <dbReference type="Proteomes" id="UP001229421"/>
    </source>
</evidence>
<dbReference type="FunFam" id="1.25.10.10:FF:000549">
    <property type="entry name" value="ARM repeat superfamily protein"/>
    <property type="match status" value="1"/>
</dbReference>
<dbReference type="InterPro" id="IPR033337">
    <property type="entry name" value="TORTIFOLIA1/SINE1-2"/>
</dbReference>
<dbReference type="PANTHER" id="PTHR31355:SF25">
    <property type="entry name" value="MT-ASSOCIATED PROTEIN TORTIFOLIA1_SPIRAL2"/>
    <property type="match status" value="1"/>
</dbReference>